<organism evidence="2 3">
    <name type="scientific">Nonomuraea rosea</name>
    <dbReference type="NCBI Taxonomy" id="638574"/>
    <lineage>
        <taxon>Bacteria</taxon>
        <taxon>Bacillati</taxon>
        <taxon>Actinomycetota</taxon>
        <taxon>Actinomycetes</taxon>
        <taxon>Streptosporangiales</taxon>
        <taxon>Streptosporangiaceae</taxon>
        <taxon>Nonomuraea</taxon>
    </lineage>
</organism>
<name>A0ABP6ZA02_9ACTN</name>
<dbReference type="EMBL" id="BAABDQ010000038">
    <property type="protein sequence ID" value="GAA3603309.1"/>
    <property type="molecule type" value="Genomic_DNA"/>
</dbReference>
<keyword evidence="3" id="KW-1185">Reference proteome</keyword>
<reference evidence="3" key="1">
    <citation type="journal article" date="2019" name="Int. J. Syst. Evol. Microbiol.">
        <title>The Global Catalogue of Microorganisms (GCM) 10K type strain sequencing project: providing services to taxonomists for standard genome sequencing and annotation.</title>
        <authorList>
            <consortium name="The Broad Institute Genomics Platform"/>
            <consortium name="The Broad Institute Genome Sequencing Center for Infectious Disease"/>
            <person name="Wu L."/>
            <person name="Ma J."/>
        </authorList>
    </citation>
    <scope>NUCLEOTIDE SEQUENCE [LARGE SCALE GENOMIC DNA]</scope>
    <source>
        <strain evidence="3">JCM 17326</strain>
    </source>
</reference>
<accession>A0ABP6ZA02</accession>
<dbReference type="Proteomes" id="UP001500630">
    <property type="component" value="Unassembled WGS sequence"/>
</dbReference>
<sequence length="71" mass="7617">MSSPTNSAPCRPTGRRSPGRLDPNEVTLLAVAESARVSHPSMVYAVDVRTGRAREQFALRDGISVVPGLVR</sequence>
<evidence type="ECO:0000256" key="1">
    <source>
        <dbReference type="SAM" id="MobiDB-lite"/>
    </source>
</evidence>
<comment type="caution">
    <text evidence="2">The sequence shown here is derived from an EMBL/GenBank/DDBJ whole genome shotgun (WGS) entry which is preliminary data.</text>
</comment>
<proteinExistence type="predicted"/>
<feature type="region of interest" description="Disordered" evidence="1">
    <location>
        <begin position="1"/>
        <end position="23"/>
    </location>
</feature>
<evidence type="ECO:0000313" key="3">
    <source>
        <dbReference type="Proteomes" id="UP001500630"/>
    </source>
</evidence>
<protein>
    <submittedName>
        <fullName evidence="2">Uncharacterized protein</fullName>
    </submittedName>
</protein>
<gene>
    <name evidence="2" type="ORF">GCM10022419_104660</name>
</gene>
<evidence type="ECO:0000313" key="2">
    <source>
        <dbReference type="EMBL" id="GAA3603309.1"/>
    </source>
</evidence>